<proteinExistence type="predicted"/>
<dbReference type="EMBL" id="JAGHQL010000091">
    <property type="protein sequence ID" value="KAH0538977.1"/>
    <property type="molecule type" value="Genomic_DNA"/>
</dbReference>
<dbReference type="Proteomes" id="UP000698800">
    <property type="component" value="Unassembled WGS sequence"/>
</dbReference>
<dbReference type="GO" id="GO:0008168">
    <property type="term" value="F:methyltransferase activity"/>
    <property type="evidence" value="ECO:0007669"/>
    <property type="project" value="TreeGrafter"/>
</dbReference>
<dbReference type="InterPro" id="IPR029063">
    <property type="entry name" value="SAM-dependent_MTases_sf"/>
</dbReference>
<evidence type="ECO:0000313" key="2">
    <source>
        <dbReference type="Proteomes" id="UP000698800"/>
    </source>
</evidence>
<dbReference type="CDD" id="cd02440">
    <property type="entry name" value="AdoMet_MTases"/>
    <property type="match status" value="1"/>
</dbReference>
<sequence length="294" mass="33446">MAYLQHELMKYVLGGRLRFAPLVDPKMILDIGTGTGQWPIELCGVPPNVQFVIDDADEDDWLYAHDTFDYIHTRFLLGSFGNFAEVIKKGFNYTKPGGWMESQEIMSTVYCDDATMPPDWPFLDWTRIGDEASMRAGKPMRIANKLKRWFLEAGFVDVHEEVFKMPMNPWPKDPHYKYIGRISELNWLDGLQAFTLASFHRILGWNQKEIEAYLVPVRRAIRDRSVHAYHKAHVPLVPQTILPDGKQVCGVGPQALPGRSRTIPGDRDDHGCDVIGYHDADRDIDTDGGADAVE</sequence>
<evidence type="ECO:0000313" key="1">
    <source>
        <dbReference type="EMBL" id="KAH0538977.1"/>
    </source>
</evidence>
<dbReference type="Gene3D" id="3.40.50.150">
    <property type="entry name" value="Vaccinia Virus protein VP39"/>
    <property type="match status" value="1"/>
</dbReference>
<gene>
    <name evidence="1" type="ORF">FGG08_004492</name>
</gene>
<dbReference type="PANTHER" id="PTHR43591">
    <property type="entry name" value="METHYLTRANSFERASE"/>
    <property type="match status" value="1"/>
</dbReference>
<keyword evidence="2" id="KW-1185">Reference proteome</keyword>
<name>A0A9P8I5A1_9PEZI</name>
<dbReference type="Pfam" id="PF13489">
    <property type="entry name" value="Methyltransf_23"/>
    <property type="match status" value="1"/>
</dbReference>
<accession>A0A9P8I5A1</accession>
<dbReference type="OrthoDB" id="2013972at2759"/>
<protein>
    <recommendedName>
        <fullName evidence="3">S-adenosyl-L-methionine-dependent methyltransferase</fullName>
    </recommendedName>
</protein>
<comment type="caution">
    <text evidence="1">The sequence shown here is derived from an EMBL/GenBank/DDBJ whole genome shotgun (WGS) entry which is preliminary data.</text>
</comment>
<reference evidence="1" key="1">
    <citation type="submission" date="2021-03" db="EMBL/GenBank/DDBJ databases">
        <title>Comparative genomics and phylogenomic investigation of the class Geoglossomycetes provide insights into ecological specialization and systematics.</title>
        <authorList>
            <person name="Melie T."/>
            <person name="Pirro S."/>
            <person name="Miller A.N."/>
            <person name="Quandt A."/>
        </authorList>
    </citation>
    <scope>NUCLEOTIDE SEQUENCE</scope>
    <source>
        <strain evidence="1">GBOQ0MN5Z8</strain>
    </source>
</reference>
<dbReference type="PANTHER" id="PTHR43591:SF14">
    <property type="entry name" value="METHYLTRANSFERASE"/>
    <property type="match status" value="1"/>
</dbReference>
<dbReference type="SUPFAM" id="SSF53335">
    <property type="entry name" value="S-adenosyl-L-methionine-dependent methyltransferases"/>
    <property type="match status" value="1"/>
</dbReference>
<dbReference type="AlphaFoldDB" id="A0A9P8I5A1"/>
<evidence type="ECO:0008006" key="3">
    <source>
        <dbReference type="Google" id="ProtNLM"/>
    </source>
</evidence>
<organism evidence="1 2">
    <name type="scientific">Glutinoglossum americanum</name>
    <dbReference type="NCBI Taxonomy" id="1670608"/>
    <lineage>
        <taxon>Eukaryota</taxon>
        <taxon>Fungi</taxon>
        <taxon>Dikarya</taxon>
        <taxon>Ascomycota</taxon>
        <taxon>Pezizomycotina</taxon>
        <taxon>Geoglossomycetes</taxon>
        <taxon>Geoglossales</taxon>
        <taxon>Geoglossaceae</taxon>
        <taxon>Glutinoglossum</taxon>
    </lineage>
</organism>